<dbReference type="AlphaFoldDB" id="A0A7C5KC64"/>
<comment type="caution">
    <text evidence="6">The sequence shown here is derived from an EMBL/GenBank/DDBJ whole genome shotgun (WGS) entry which is preliminary data.</text>
</comment>
<dbReference type="EMBL" id="DRUY01000239">
    <property type="protein sequence ID" value="HHI66276.1"/>
    <property type="molecule type" value="Genomic_DNA"/>
</dbReference>
<dbReference type="PANTHER" id="PTHR43106">
    <property type="entry name" value="DEHYDROGENASE-RELATED"/>
    <property type="match status" value="1"/>
</dbReference>
<feature type="domain" description="MnmG N-terminal" evidence="4">
    <location>
        <begin position="156"/>
        <end position="212"/>
    </location>
</feature>
<dbReference type="Pfam" id="PF21688">
    <property type="entry name" value="FAD-depend_C"/>
    <property type="match status" value="1"/>
</dbReference>
<dbReference type="InterPro" id="IPR040131">
    <property type="entry name" value="MnmG_N"/>
</dbReference>
<dbReference type="SUPFAM" id="SSF51905">
    <property type="entry name" value="FAD/NAD(P)-binding domain"/>
    <property type="match status" value="1"/>
</dbReference>
<organism evidence="6">
    <name type="scientific">Thermodesulfobium narugense</name>
    <dbReference type="NCBI Taxonomy" id="184064"/>
    <lineage>
        <taxon>Bacteria</taxon>
        <taxon>Pseudomonadati</taxon>
        <taxon>Thermodesulfobiota</taxon>
        <taxon>Thermodesulfobiia</taxon>
        <taxon>Thermodesulfobiales</taxon>
        <taxon>Thermodesulfobiaceae</taxon>
        <taxon>Thermodesulfobium</taxon>
    </lineage>
</organism>
<reference evidence="6" key="1">
    <citation type="journal article" date="2020" name="mSystems">
        <title>Genome- and Community-Level Interaction Insights into Carbon Utilization and Element Cycling Functions of Hydrothermarchaeota in Hydrothermal Sediment.</title>
        <authorList>
            <person name="Zhou Z."/>
            <person name="Liu Y."/>
            <person name="Xu W."/>
            <person name="Pan J."/>
            <person name="Luo Z.H."/>
            <person name="Li M."/>
        </authorList>
    </citation>
    <scope>NUCLEOTIDE SEQUENCE [LARGE SCALE GENOMIC DNA]</scope>
    <source>
        <strain evidence="6">SpSt-1019</strain>
    </source>
</reference>
<name>A0A7C5KC64_9BACT</name>
<dbReference type="Pfam" id="PF01134">
    <property type="entry name" value="GIDA"/>
    <property type="match status" value="1"/>
</dbReference>
<accession>A0A7C5KC64</accession>
<evidence type="ECO:0000259" key="4">
    <source>
        <dbReference type="Pfam" id="PF01134"/>
    </source>
</evidence>
<dbReference type="InterPro" id="IPR028348">
    <property type="entry name" value="FAD-binding_protein"/>
</dbReference>
<evidence type="ECO:0000256" key="2">
    <source>
        <dbReference type="ARBA" id="ARBA00022630"/>
    </source>
</evidence>
<dbReference type="PRINTS" id="PR00368">
    <property type="entry name" value="FADPNR"/>
</dbReference>
<proteinExistence type="predicted"/>
<evidence type="ECO:0000313" key="6">
    <source>
        <dbReference type="EMBL" id="HHI66276.1"/>
    </source>
</evidence>
<gene>
    <name evidence="6" type="ORF">ENL70_07000</name>
</gene>
<dbReference type="PIRSF" id="PIRSF038984">
    <property type="entry name" value="FAD_binding_protein"/>
    <property type="match status" value="1"/>
</dbReference>
<dbReference type="InterPro" id="IPR036188">
    <property type="entry name" value="FAD/NAD-bd_sf"/>
</dbReference>
<feature type="domain" description="FAD-dependent protein C-terminal" evidence="5">
    <location>
        <begin position="231"/>
        <end position="408"/>
    </location>
</feature>
<dbReference type="Pfam" id="PF13450">
    <property type="entry name" value="NAD_binding_8"/>
    <property type="match status" value="1"/>
</dbReference>
<dbReference type="InterPro" id="IPR049516">
    <property type="entry name" value="FAD-depend_C"/>
</dbReference>
<protein>
    <submittedName>
        <fullName evidence="6">NAD(P)/FAD-dependent oxidoreductase</fullName>
    </submittedName>
</protein>
<evidence type="ECO:0000259" key="5">
    <source>
        <dbReference type="Pfam" id="PF21688"/>
    </source>
</evidence>
<keyword evidence="2" id="KW-0285">Flavoprotein</keyword>
<keyword evidence="3" id="KW-0274">FAD</keyword>
<sequence length="463" mass="51110">MKEYDVIIVGAGPAGIFAALELTKKLEGSSVLVIEKGHDISKRHCPMRDRKTQCLNCSPCALMSGWGGAGAFSDGKLTLSTDIGGNLADIVGEERLYNLISYVDKIWVDFGGTQEVFSPNTEEENELKKKAILADLKYIPFRVRHLGTDKSPIILQNMRDELEKRIDILTSSTVDEIVVKNNKVEGVKISDGTVYKSKYVIVSPGRDGADWIFNEAKRLGIEVQNNPVDIGVRVELPATIMEHLTKITYEIKLVYYSKLFEDKVRTFCMNPYGEVVSEQSDGVITVNGHSYADRKTENTNFALLVSKTFTEPFKEPISYGKYIARLANLLGGGVLVQRLGDLLEGRRSTKERLLKSVVVPTLKGATPGDISLVLPYRHLKSIIEMLQALDKLAPGVYSRYTLLYAVEVKYYSARLKLDSDLMTPIEGLYGAGDGVGVTRGLIQASASGVLVANSIVNKIKNQF</sequence>
<evidence type="ECO:0000256" key="3">
    <source>
        <dbReference type="ARBA" id="ARBA00022827"/>
    </source>
</evidence>
<dbReference type="Gene3D" id="3.50.50.60">
    <property type="entry name" value="FAD/NAD(P)-binding domain"/>
    <property type="match status" value="2"/>
</dbReference>
<evidence type="ECO:0000256" key="1">
    <source>
        <dbReference type="ARBA" id="ARBA00001974"/>
    </source>
</evidence>
<dbReference type="PANTHER" id="PTHR43106:SF1">
    <property type="entry name" value="DEHYDROGENASE-RELATED"/>
    <property type="match status" value="1"/>
</dbReference>
<comment type="cofactor">
    <cofactor evidence="1">
        <name>FAD</name>
        <dbReference type="ChEBI" id="CHEBI:57692"/>
    </cofactor>
</comment>